<dbReference type="GO" id="GO:0006654">
    <property type="term" value="P:phosphatidic acid biosynthetic process"/>
    <property type="evidence" value="ECO:0007669"/>
    <property type="project" value="TreeGrafter"/>
</dbReference>
<name>A0A4R6QL90_9BURK</name>
<evidence type="ECO:0000259" key="4">
    <source>
        <dbReference type="SMART" id="SM00563"/>
    </source>
</evidence>
<comment type="pathway">
    <text evidence="1">Lipid metabolism.</text>
</comment>
<dbReference type="EMBL" id="SNXS01000004">
    <property type="protein sequence ID" value="TDP63992.1"/>
    <property type="molecule type" value="Genomic_DNA"/>
</dbReference>
<dbReference type="InterPro" id="IPR002123">
    <property type="entry name" value="Plipid/glycerol_acylTrfase"/>
</dbReference>
<dbReference type="Pfam" id="PF01553">
    <property type="entry name" value="Acyltransferase"/>
    <property type="match status" value="1"/>
</dbReference>
<protein>
    <submittedName>
        <fullName evidence="5">1-acyl-sn-glycerol-3-phosphate acyltransferase</fullName>
    </submittedName>
</protein>
<keyword evidence="2 5" id="KW-0808">Transferase</keyword>
<dbReference type="PANTHER" id="PTHR10434">
    <property type="entry name" value="1-ACYL-SN-GLYCEROL-3-PHOSPHATE ACYLTRANSFERASE"/>
    <property type="match status" value="1"/>
</dbReference>
<dbReference type="PANTHER" id="PTHR10434:SF9">
    <property type="entry name" value="PHOSPHOLIPID_GLYCEROL ACYLTRANSFERASE DOMAIN-CONTAINING PROTEIN"/>
    <property type="match status" value="1"/>
</dbReference>
<organism evidence="5 6">
    <name type="scientific">Roseateles toxinivorans</name>
    <dbReference type="NCBI Taxonomy" id="270368"/>
    <lineage>
        <taxon>Bacteria</taxon>
        <taxon>Pseudomonadati</taxon>
        <taxon>Pseudomonadota</taxon>
        <taxon>Betaproteobacteria</taxon>
        <taxon>Burkholderiales</taxon>
        <taxon>Sphaerotilaceae</taxon>
        <taxon>Roseateles</taxon>
    </lineage>
</organism>
<feature type="domain" description="Phospholipid/glycerol acyltransferase" evidence="4">
    <location>
        <begin position="19"/>
        <end position="133"/>
    </location>
</feature>
<proteinExistence type="predicted"/>
<dbReference type="GO" id="GO:0003841">
    <property type="term" value="F:1-acylglycerol-3-phosphate O-acyltransferase activity"/>
    <property type="evidence" value="ECO:0007669"/>
    <property type="project" value="TreeGrafter"/>
</dbReference>
<gene>
    <name evidence="5" type="ORF">DES47_104274</name>
</gene>
<accession>A0A4R6QL90</accession>
<keyword evidence="3 5" id="KW-0012">Acyltransferase</keyword>
<evidence type="ECO:0000256" key="2">
    <source>
        <dbReference type="ARBA" id="ARBA00022679"/>
    </source>
</evidence>
<reference evidence="5 6" key="1">
    <citation type="submission" date="2019-03" db="EMBL/GenBank/DDBJ databases">
        <title>Genomic Encyclopedia of Type Strains, Phase IV (KMG-IV): sequencing the most valuable type-strain genomes for metagenomic binning, comparative biology and taxonomic classification.</title>
        <authorList>
            <person name="Goeker M."/>
        </authorList>
    </citation>
    <scope>NUCLEOTIDE SEQUENCE [LARGE SCALE GENOMIC DNA]</scope>
    <source>
        <strain evidence="5 6">DSM 16998</strain>
    </source>
</reference>
<keyword evidence="6" id="KW-1185">Reference proteome</keyword>
<evidence type="ECO:0000313" key="6">
    <source>
        <dbReference type="Proteomes" id="UP000295361"/>
    </source>
</evidence>
<evidence type="ECO:0000256" key="3">
    <source>
        <dbReference type="ARBA" id="ARBA00023315"/>
    </source>
</evidence>
<dbReference type="AlphaFoldDB" id="A0A4R6QL90"/>
<dbReference type="SUPFAM" id="SSF69593">
    <property type="entry name" value="Glycerol-3-phosphate (1)-acyltransferase"/>
    <property type="match status" value="1"/>
</dbReference>
<dbReference type="InParanoid" id="A0A4R6QL90"/>
<sequence>MRLFGWRVDWSGLPSRQGVIVVYPHTSNWDFIVGVFAKWAMGLPARWWGKSSLFKVPLFGTWLRWLGGIAVDRGSARGLVGDTVAEMQAARERGELFWLVAAPEGTRSLTDGWRSGTYHVAVQGQVPLGLAYFDFKTKTVGLREFITLSGDPKRDFALIEQHLGQRQGKRPTMASPVRLKP</sequence>
<dbReference type="SMART" id="SM00563">
    <property type="entry name" value="PlsC"/>
    <property type="match status" value="1"/>
</dbReference>
<dbReference type="Proteomes" id="UP000295361">
    <property type="component" value="Unassembled WGS sequence"/>
</dbReference>
<comment type="caution">
    <text evidence="5">The sequence shown here is derived from an EMBL/GenBank/DDBJ whole genome shotgun (WGS) entry which is preliminary data.</text>
</comment>
<evidence type="ECO:0000313" key="5">
    <source>
        <dbReference type="EMBL" id="TDP63992.1"/>
    </source>
</evidence>
<evidence type="ECO:0000256" key="1">
    <source>
        <dbReference type="ARBA" id="ARBA00005189"/>
    </source>
</evidence>